<evidence type="ECO:0000256" key="1">
    <source>
        <dbReference type="SAM" id="Coils"/>
    </source>
</evidence>
<feature type="compositionally biased region" description="Basic residues" evidence="2">
    <location>
        <begin position="12"/>
        <end position="32"/>
    </location>
</feature>
<protein>
    <submittedName>
        <fullName evidence="3">Uncharacterized protein</fullName>
    </submittedName>
</protein>
<reference evidence="3" key="1">
    <citation type="journal article" date="2020" name="Stud. Mycol.">
        <title>101 Dothideomycetes genomes: a test case for predicting lifestyles and emergence of pathogens.</title>
        <authorList>
            <person name="Haridas S."/>
            <person name="Albert R."/>
            <person name="Binder M."/>
            <person name="Bloem J."/>
            <person name="Labutti K."/>
            <person name="Salamov A."/>
            <person name="Andreopoulos B."/>
            <person name="Baker S."/>
            <person name="Barry K."/>
            <person name="Bills G."/>
            <person name="Bluhm B."/>
            <person name="Cannon C."/>
            <person name="Castanera R."/>
            <person name="Culley D."/>
            <person name="Daum C."/>
            <person name="Ezra D."/>
            <person name="Gonzalez J."/>
            <person name="Henrissat B."/>
            <person name="Kuo A."/>
            <person name="Liang C."/>
            <person name="Lipzen A."/>
            <person name="Lutzoni F."/>
            <person name="Magnuson J."/>
            <person name="Mondo S."/>
            <person name="Nolan M."/>
            <person name="Ohm R."/>
            <person name="Pangilinan J."/>
            <person name="Park H.-J."/>
            <person name="Ramirez L."/>
            <person name="Alfaro M."/>
            <person name="Sun H."/>
            <person name="Tritt A."/>
            <person name="Yoshinaga Y."/>
            <person name="Zwiers L.-H."/>
            <person name="Turgeon B."/>
            <person name="Goodwin S."/>
            <person name="Spatafora J."/>
            <person name="Crous P."/>
            <person name="Grigoriev I."/>
        </authorList>
    </citation>
    <scope>NUCLEOTIDE SEQUENCE</scope>
    <source>
        <strain evidence="3">ATCC 74209</strain>
    </source>
</reference>
<feature type="region of interest" description="Disordered" evidence="2">
    <location>
        <begin position="1"/>
        <end position="109"/>
    </location>
</feature>
<comment type="caution">
    <text evidence="3">The sequence shown here is derived from an EMBL/GenBank/DDBJ whole genome shotgun (WGS) entry which is preliminary data.</text>
</comment>
<dbReference type="EMBL" id="ML994020">
    <property type="protein sequence ID" value="KAF2200485.1"/>
    <property type="molecule type" value="Genomic_DNA"/>
</dbReference>
<dbReference type="OrthoDB" id="3777651at2759"/>
<evidence type="ECO:0000256" key="2">
    <source>
        <dbReference type="SAM" id="MobiDB-lite"/>
    </source>
</evidence>
<feature type="compositionally biased region" description="Low complexity" evidence="2">
    <location>
        <begin position="98"/>
        <end position="107"/>
    </location>
</feature>
<keyword evidence="1" id="KW-0175">Coiled coil</keyword>
<organism evidence="3 4">
    <name type="scientific">Delitschia confertaspora ATCC 74209</name>
    <dbReference type="NCBI Taxonomy" id="1513339"/>
    <lineage>
        <taxon>Eukaryota</taxon>
        <taxon>Fungi</taxon>
        <taxon>Dikarya</taxon>
        <taxon>Ascomycota</taxon>
        <taxon>Pezizomycotina</taxon>
        <taxon>Dothideomycetes</taxon>
        <taxon>Pleosporomycetidae</taxon>
        <taxon>Pleosporales</taxon>
        <taxon>Delitschiaceae</taxon>
        <taxon>Delitschia</taxon>
    </lineage>
</organism>
<keyword evidence="4" id="KW-1185">Reference proteome</keyword>
<feature type="coiled-coil region" evidence="1">
    <location>
        <begin position="209"/>
        <end position="243"/>
    </location>
</feature>
<evidence type="ECO:0000313" key="3">
    <source>
        <dbReference type="EMBL" id="KAF2200485.1"/>
    </source>
</evidence>
<name>A0A9P4JJV4_9PLEO</name>
<sequence>MQDASFILGRSRPSRLPKHAFTAKHPSKRKRTVSASEIFKQRTAPPTNQRSPLQPVVKPKRVTVNHAGVQKNKGPLDPNVVLKAPKDSRGKKSRSPTKSKSSSNSFSGVHPISAAFNETTYAYREHIYHTATDLLSVAQEELLASLSRVSNIPLPSCPSRSSPEAECTMVSVPYAFKEARKTLTQPLGTAVLKCRQADGEGNTQLEPLMLSLEERMTMFERMLTEEEQEIRRLEGEWERVVGEIVKVGMPVLGEREVGSLLGFHTQEQGHDDEGHEEGQFVLEDDEMTLLNGTLLSKPKKKVAFTQPPPVPAFITSRSIFKHTLPPLPSLPQQQIVEFEKYVDDLGIQELEELEKLAKEEQKGWQDKQVKIMELLQDG</sequence>
<dbReference type="Proteomes" id="UP000799536">
    <property type="component" value="Unassembled WGS sequence"/>
</dbReference>
<dbReference type="AlphaFoldDB" id="A0A9P4JJV4"/>
<evidence type="ECO:0000313" key="4">
    <source>
        <dbReference type="Proteomes" id="UP000799536"/>
    </source>
</evidence>
<proteinExistence type="predicted"/>
<gene>
    <name evidence="3" type="ORF">GQ43DRAFT_472677</name>
</gene>
<accession>A0A9P4JJV4</accession>